<evidence type="ECO:0000313" key="2">
    <source>
        <dbReference type="Proteomes" id="UP001230328"/>
    </source>
</evidence>
<dbReference type="EMBL" id="JAUSZI010000002">
    <property type="protein sequence ID" value="MDQ1032981.1"/>
    <property type="molecule type" value="Genomic_DNA"/>
</dbReference>
<sequence length="55" mass="6042">MGLTIVAAPLSSPSSKVLRHLLWEQPLHTAKAIEIQVFVPMESIRSNPHVRIGGQ</sequence>
<gene>
    <name evidence="1" type="ORF">QF035_010563</name>
</gene>
<protein>
    <submittedName>
        <fullName evidence="1">Uncharacterized protein</fullName>
    </submittedName>
</protein>
<dbReference type="Proteomes" id="UP001230328">
    <property type="component" value="Unassembled WGS sequence"/>
</dbReference>
<comment type="caution">
    <text evidence="1">The sequence shown here is derived from an EMBL/GenBank/DDBJ whole genome shotgun (WGS) entry which is preliminary data.</text>
</comment>
<proteinExistence type="predicted"/>
<evidence type="ECO:0000313" key="1">
    <source>
        <dbReference type="EMBL" id="MDQ1032981.1"/>
    </source>
</evidence>
<keyword evidence="2" id="KW-1185">Reference proteome</keyword>
<accession>A0ABU0TDG0</accession>
<organism evidence="1 2">
    <name type="scientific">Streptomyces umbrinus</name>
    <dbReference type="NCBI Taxonomy" id="67370"/>
    <lineage>
        <taxon>Bacteria</taxon>
        <taxon>Bacillati</taxon>
        <taxon>Actinomycetota</taxon>
        <taxon>Actinomycetes</taxon>
        <taxon>Kitasatosporales</taxon>
        <taxon>Streptomycetaceae</taxon>
        <taxon>Streptomyces</taxon>
        <taxon>Streptomyces phaeochromogenes group</taxon>
    </lineage>
</organism>
<name>A0ABU0TDG0_9ACTN</name>
<reference evidence="1 2" key="1">
    <citation type="submission" date="2023-07" db="EMBL/GenBank/DDBJ databases">
        <title>Comparative genomics of wheat-associated soil bacteria to identify genetic determinants of phenazine resistance.</title>
        <authorList>
            <person name="Mouncey N."/>
        </authorList>
    </citation>
    <scope>NUCLEOTIDE SEQUENCE [LARGE SCALE GENOMIC DNA]</scope>
    <source>
        <strain evidence="1 2">V2I4</strain>
    </source>
</reference>
<dbReference type="RefSeq" id="WP_307530070.1">
    <property type="nucleotide sequence ID" value="NZ_JAUSZI010000002.1"/>
</dbReference>